<dbReference type="AlphaFoldDB" id="A0AAW0NZH6"/>
<evidence type="ECO:0000313" key="3">
    <source>
        <dbReference type="Proteomes" id="UP001460270"/>
    </source>
</evidence>
<feature type="compositionally biased region" description="Acidic residues" evidence="1">
    <location>
        <begin position="122"/>
        <end position="136"/>
    </location>
</feature>
<dbReference type="Proteomes" id="UP001460270">
    <property type="component" value="Unassembled WGS sequence"/>
</dbReference>
<reference evidence="3" key="1">
    <citation type="submission" date="2024-04" db="EMBL/GenBank/DDBJ databases">
        <title>Salinicola lusitanus LLJ914,a marine bacterium isolated from the Okinawa Trough.</title>
        <authorList>
            <person name="Li J."/>
        </authorList>
    </citation>
    <scope>NUCLEOTIDE SEQUENCE [LARGE SCALE GENOMIC DNA]</scope>
</reference>
<organism evidence="2 3">
    <name type="scientific">Mugilogobius chulae</name>
    <name type="common">yellowstripe goby</name>
    <dbReference type="NCBI Taxonomy" id="88201"/>
    <lineage>
        <taxon>Eukaryota</taxon>
        <taxon>Metazoa</taxon>
        <taxon>Chordata</taxon>
        <taxon>Craniata</taxon>
        <taxon>Vertebrata</taxon>
        <taxon>Euteleostomi</taxon>
        <taxon>Actinopterygii</taxon>
        <taxon>Neopterygii</taxon>
        <taxon>Teleostei</taxon>
        <taxon>Neoteleostei</taxon>
        <taxon>Acanthomorphata</taxon>
        <taxon>Gobiaria</taxon>
        <taxon>Gobiiformes</taxon>
        <taxon>Gobioidei</taxon>
        <taxon>Gobiidae</taxon>
        <taxon>Gobionellinae</taxon>
        <taxon>Mugilogobius</taxon>
    </lineage>
</organism>
<accession>A0AAW0NZH6</accession>
<gene>
    <name evidence="2" type="ORF">WMY93_016227</name>
</gene>
<proteinExistence type="predicted"/>
<dbReference type="EMBL" id="JBBPFD010000011">
    <property type="protein sequence ID" value="KAK7907615.1"/>
    <property type="molecule type" value="Genomic_DNA"/>
</dbReference>
<name>A0AAW0NZH6_9GOBI</name>
<comment type="caution">
    <text evidence="2">The sequence shown here is derived from an EMBL/GenBank/DDBJ whole genome shotgun (WGS) entry which is preliminary data.</text>
</comment>
<protein>
    <submittedName>
        <fullName evidence="2">Uncharacterized protein</fullName>
    </submittedName>
</protein>
<keyword evidence="3" id="KW-1185">Reference proteome</keyword>
<evidence type="ECO:0000256" key="1">
    <source>
        <dbReference type="SAM" id="MobiDB-lite"/>
    </source>
</evidence>
<feature type="region of interest" description="Disordered" evidence="1">
    <location>
        <begin position="102"/>
        <end position="145"/>
    </location>
</feature>
<feature type="compositionally biased region" description="Polar residues" evidence="1">
    <location>
        <begin position="104"/>
        <end position="121"/>
    </location>
</feature>
<evidence type="ECO:0000313" key="2">
    <source>
        <dbReference type="EMBL" id="KAK7907615.1"/>
    </source>
</evidence>
<sequence length="168" mass="18501">MNPLTVALDILQAEDNCFNGTLLPTLETFIWKTNDLRSGLQILKELPKALIHALKTRFVEVFESEETVLAAVCLQDSSYAGCGHKNKQARLLAECRKVIRESDQQPGTSAHSQHLSRASSTQEEDYFGFGEDEEDTSTSAESQVADYLRSTSQGLGSLSGFSLIKKIS</sequence>